<accession>A3P2H8</accession>
<dbReference type="HOGENOM" id="CLU_210151_0_0_4"/>
<gene>
    <name evidence="1" type="ordered locus">BURPS1106A_A0500</name>
</gene>
<proteinExistence type="predicted"/>
<reference evidence="2" key="1">
    <citation type="submission" date="2007-02" db="EMBL/GenBank/DDBJ databases">
        <authorList>
            <person name="DeShazer D."/>
            <person name="Woods D.E."/>
            <person name="Nierman W.C."/>
        </authorList>
    </citation>
    <scope>NUCLEOTIDE SEQUENCE [LARGE SCALE GENOMIC DNA]</scope>
    <source>
        <strain evidence="2">1106a</strain>
    </source>
</reference>
<keyword evidence="1" id="KW-0449">Lipoprotein</keyword>
<evidence type="ECO:0000313" key="2">
    <source>
        <dbReference type="Proteomes" id="UP000006738"/>
    </source>
</evidence>
<evidence type="ECO:0000313" key="1">
    <source>
        <dbReference type="EMBL" id="ABN93135.1"/>
    </source>
</evidence>
<sequence length="40" mass="4367">MTLDSRHFQLTKRQSPVNTGLSFACAPGARRDVAAPSYSE</sequence>
<dbReference type="KEGG" id="bpl:BURPS1106A_A0500"/>
<dbReference type="PROSITE" id="PS51257">
    <property type="entry name" value="PROKAR_LIPOPROTEIN"/>
    <property type="match status" value="1"/>
</dbReference>
<organism evidence="1 2">
    <name type="scientific">Burkholderia pseudomallei (strain 1106a)</name>
    <dbReference type="NCBI Taxonomy" id="357348"/>
    <lineage>
        <taxon>Bacteria</taxon>
        <taxon>Pseudomonadati</taxon>
        <taxon>Pseudomonadota</taxon>
        <taxon>Betaproteobacteria</taxon>
        <taxon>Burkholderiales</taxon>
        <taxon>Burkholderiaceae</taxon>
        <taxon>Burkholderia</taxon>
        <taxon>pseudomallei group</taxon>
    </lineage>
</organism>
<name>A3P2H8_BURP0</name>
<dbReference type="Proteomes" id="UP000006738">
    <property type="component" value="Chromosome II"/>
</dbReference>
<dbReference type="AlphaFoldDB" id="A3P2H8"/>
<dbReference type="EMBL" id="CP000573">
    <property type="protein sequence ID" value="ABN93135.1"/>
    <property type="molecule type" value="Genomic_DNA"/>
</dbReference>
<protein>
    <submittedName>
        <fullName evidence="1">Lipoprotein, putative</fullName>
    </submittedName>
</protein>